<keyword evidence="2" id="KW-1185">Reference proteome</keyword>
<accession>A0A1R4IRZ8</accession>
<organism evidence="1 2">
    <name type="scientific">Mycetocola reblochoni REB411</name>
    <dbReference type="NCBI Taxonomy" id="1255698"/>
    <lineage>
        <taxon>Bacteria</taxon>
        <taxon>Bacillati</taxon>
        <taxon>Actinomycetota</taxon>
        <taxon>Actinomycetes</taxon>
        <taxon>Micrococcales</taxon>
        <taxon>Microbacteriaceae</taxon>
        <taxon>Mycetocola</taxon>
    </lineage>
</organism>
<name>A0A1R4IRZ8_9MICO</name>
<evidence type="ECO:0000313" key="1">
    <source>
        <dbReference type="EMBL" id="SJN22479.1"/>
    </source>
</evidence>
<gene>
    <name evidence="1" type="ORF">FM119_03180</name>
</gene>
<evidence type="ECO:0000313" key="2">
    <source>
        <dbReference type="Proteomes" id="UP000196778"/>
    </source>
</evidence>
<dbReference type="AlphaFoldDB" id="A0A1R4IRZ8"/>
<reference evidence="2" key="1">
    <citation type="submission" date="2017-02" db="EMBL/GenBank/DDBJ databases">
        <authorList>
            <person name="Dridi B."/>
        </authorList>
    </citation>
    <scope>NUCLEOTIDE SEQUENCE [LARGE SCALE GENOMIC DNA]</scope>
    <source>
        <strain evidence="2">EB411</strain>
    </source>
</reference>
<dbReference type="Proteomes" id="UP000196778">
    <property type="component" value="Unassembled WGS sequence"/>
</dbReference>
<protein>
    <submittedName>
        <fullName evidence="1">Uncharacterized protein</fullName>
    </submittedName>
</protein>
<proteinExistence type="predicted"/>
<sequence length="63" mass="6606">MRLLCCAVLRCASRRRLLAVRGAWQVMETESAAAVSVTESDAGRRDGARALGAAAVNGTERSG</sequence>
<dbReference type="EMBL" id="FUKR01000021">
    <property type="protein sequence ID" value="SJN22479.1"/>
    <property type="molecule type" value="Genomic_DNA"/>
</dbReference>